<feature type="transmembrane region" description="Helical" evidence="6">
    <location>
        <begin position="410"/>
        <end position="430"/>
    </location>
</feature>
<evidence type="ECO:0000313" key="8">
    <source>
        <dbReference type="Proteomes" id="UP001589838"/>
    </source>
</evidence>
<feature type="transmembrane region" description="Helical" evidence="6">
    <location>
        <begin position="342"/>
        <end position="366"/>
    </location>
</feature>
<keyword evidence="5 6" id="KW-0472">Membrane</keyword>
<feature type="transmembrane region" description="Helical" evidence="6">
    <location>
        <begin position="12"/>
        <end position="35"/>
    </location>
</feature>
<feature type="transmembrane region" description="Helical" evidence="6">
    <location>
        <begin position="47"/>
        <end position="66"/>
    </location>
</feature>
<dbReference type="InterPro" id="IPR024923">
    <property type="entry name" value="PG_synth_SpoVB"/>
</dbReference>
<sequence>MSDSKLVRGTALLTAATFLSRLIGLIYVIPFTAIVGQLGNTLYGYGFIPYSVMLSMATLGVPMAVSKFVSKYRNIGDHKTGYQLLKYGMLFMFINGLIAFFILYFSAPTISNWIIEDPEALEGYTMEDIIFTIRMVSVALLIVPVMAIVRGYFQGHQSMGPTAVSQVIEQILRIAFILSATIVIYNVMGGELGTAVGFATLGAFVGALGGMGVLLIYWMKRRSMIMKEIKESTVIHSISLKEMYKEVIGYALPISFVGLAIPLFQLIDMFTVSNALTQSGFMSQDEADTFFAIFTQTAHKVVLIPMTLATAFSITLIPTITKSFVTSDQKALQQQITKTFKVILFFTIPAVVGLSILSYSAFGALFKLDDIDMGGMVLRYYAPIALFFSLFSISSAILQGINKQKYAVRALVCGLLVKFSLNYFLLHQFGPLGGVLATYLGFGVAIVITLLAISKYANYQYRLLIKQTRLILLFVGIMGVYVAVVSSYFQRLFPLETWMNTVIVLIAGVSVGGITYILFSVRFGLVRQILGDQYKNRFVKLKKQKEG</sequence>
<comment type="subcellular location">
    <subcellularLocation>
        <location evidence="1">Cell membrane</location>
        <topology evidence="1">Multi-pass membrane protein</topology>
    </subcellularLocation>
</comment>
<feature type="transmembrane region" description="Helical" evidence="6">
    <location>
        <begin position="194"/>
        <end position="218"/>
    </location>
</feature>
<dbReference type="PANTHER" id="PTHR30250:SF21">
    <property type="entry name" value="LIPID II FLIPPASE MURJ"/>
    <property type="match status" value="1"/>
</dbReference>
<feature type="transmembrane region" description="Helical" evidence="6">
    <location>
        <begin position="247"/>
        <end position="267"/>
    </location>
</feature>
<dbReference type="CDD" id="cd13124">
    <property type="entry name" value="MATE_SpoVB_like"/>
    <property type="match status" value="1"/>
</dbReference>
<organism evidence="7 8">
    <name type="scientific">Halalkalibacter kiskunsagensis</name>
    <dbReference type="NCBI Taxonomy" id="1548599"/>
    <lineage>
        <taxon>Bacteria</taxon>
        <taxon>Bacillati</taxon>
        <taxon>Bacillota</taxon>
        <taxon>Bacilli</taxon>
        <taxon>Bacillales</taxon>
        <taxon>Bacillaceae</taxon>
        <taxon>Halalkalibacter</taxon>
    </lineage>
</organism>
<evidence type="ECO:0000256" key="6">
    <source>
        <dbReference type="SAM" id="Phobius"/>
    </source>
</evidence>
<evidence type="ECO:0000313" key="7">
    <source>
        <dbReference type="EMBL" id="MFC0471483.1"/>
    </source>
</evidence>
<dbReference type="PANTHER" id="PTHR30250">
    <property type="entry name" value="PST FAMILY PREDICTED COLANIC ACID TRANSPORTER"/>
    <property type="match status" value="1"/>
</dbReference>
<dbReference type="PIRSF" id="PIRSF038958">
    <property type="entry name" value="PG_synth_SpoVB"/>
    <property type="match status" value="1"/>
</dbReference>
<feature type="transmembrane region" description="Helical" evidence="6">
    <location>
        <begin position="436"/>
        <end position="458"/>
    </location>
</feature>
<protein>
    <submittedName>
        <fullName evidence="7">Polysaccharide biosynthesis C-terminal domain-containing protein</fullName>
    </submittedName>
</protein>
<keyword evidence="2" id="KW-1003">Cell membrane</keyword>
<feature type="transmembrane region" description="Helical" evidence="6">
    <location>
        <begin position="87"/>
        <end position="109"/>
    </location>
</feature>
<keyword evidence="8" id="KW-1185">Reference proteome</keyword>
<feature type="transmembrane region" description="Helical" evidence="6">
    <location>
        <begin position="170"/>
        <end position="188"/>
    </location>
</feature>
<keyword evidence="4 6" id="KW-1133">Transmembrane helix</keyword>
<evidence type="ECO:0000256" key="2">
    <source>
        <dbReference type="ARBA" id="ARBA00022475"/>
    </source>
</evidence>
<reference evidence="7 8" key="1">
    <citation type="submission" date="2024-09" db="EMBL/GenBank/DDBJ databases">
        <authorList>
            <person name="Sun Q."/>
            <person name="Mori K."/>
        </authorList>
    </citation>
    <scope>NUCLEOTIDE SEQUENCE [LARGE SCALE GENOMIC DNA]</scope>
    <source>
        <strain evidence="7 8">NCAIM B.02610</strain>
    </source>
</reference>
<dbReference type="InterPro" id="IPR002797">
    <property type="entry name" value="Polysacc_synth"/>
</dbReference>
<dbReference type="EMBL" id="JBHLUX010000035">
    <property type="protein sequence ID" value="MFC0471483.1"/>
    <property type="molecule type" value="Genomic_DNA"/>
</dbReference>
<feature type="transmembrane region" description="Helical" evidence="6">
    <location>
        <begin position="378"/>
        <end position="398"/>
    </location>
</feature>
<comment type="caution">
    <text evidence="7">The sequence shown here is derived from an EMBL/GenBank/DDBJ whole genome shotgun (WGS) entry which is preliminary data.</text>
</comment>
<evidence type="ECO:0000256" key="1">
    <source>
        <dbReference type="ARBA" id="ARBA00004651"/>
    </source>
</evidence>
<gene>
    <name evidence="7" type="ORF">ACFFHM_13525</name>
</gene>
<feature type="transmembrane region" description="Helical" evidence="6">
    <location>
        <begin position="301"/>
        <end position="321"/>
    </location>
</feature>
<name>A0ABV6KDU8_9BACI</name>
<feature type="transmembrane region" description="Helical" evidence="6">
    <location>
        <begin position="501"/>
        <end position="519"/>
    </location>
</feature>
<accession>A0ABV6KDU8</accession>
<feature type="transmembrane region" description="Helical" evidence="6">
    <location>
        <begin position="470"/>
        <end position="489"/>
    </location>
</feature>
<dbReference type="InterPro" id="IPR050833">
    <property type="entry name" value="Poly_Biosynth_Transport"/>
</dbReference>
<evidence type="ECO:0000256" key="5">
    <source>
        <dbReference type="ARBA" id="ARBA00023136"/>
    </source>
</evidence>
<feature type="transmembrane region" description="Helical" evidence="6">
    <location>
        <begin position="129"/>
        <end position="149"/>
    </location>
</feature>
<dbReference type="RefSeq" id="WP_335962132.1">
    <property type="nucleotide sequence ID" value="NZ_JAXBLX010000024.1"/>
</dbReference>
<dbReference type="Pfam" id="PF01943">
    <property type="entry name" value="Polysacc_synt"/>
    <property type="match status" value="1"/>
</dbReference>
<keyword evidence="3 6" id="KW-0812">Transmembrane</keyword>
<dbReference type="Proteomes" id="UP001589838">
    <property type="component" value="Unassembled WGS sequence"/>
</dbReference>
<evidence type="ECO:0000256" key="3">
    <source>
        <dbReference type="ARBA" id="ARBA00022692"/>
    </source>
</evidence>
<proteinExistence type="predicted"/>
<evidence type="ECO:0000256" key="4">
    <source>
        <dbReference type="ARBA" id="ARBA00022989"/>
    </source>
</evidence>